<reference evidence="2" key="1">
    <citation type="submission" date="2019-08" db="EMBL/GenBank/DDBJ databases">
        <authorList>
            <person name="Kucharzyk K."/>
            <person name="Murdoch R.W."/>
            <person name="Higgins S."/>
            <person name="Loffler F."/>
        </authorList>
    </citation>
    <scope>NUCLEOTIDE SEQUENCE</scope>
</reference>
<sequence length="112" mass="12253">MAFVRFVGGLCARLPFEHSSNQQRTTEPGNRSAPVDQVGSGIPVNTEDEEEVVGNQQEVKRQPDEAIDAFCEQNQRNQAQDAIDQGPYDRHVPPKEAARGPMPVPAGTEVGR</sequence>
<accession>A0A645CGT3</accession>
<name>A0A645CGT3_9ZZZZ</name>
<feature type="region of interest" description="Disordered" evidence="1">
    <location>
        <begin position="74"/>
        <end position="112"/>
    </location>
</feature>
<evidence type="ECO:0000256" key="1">
    <source>
        <dbReference type="SAM" id="MobiDB-lite"/>
    </source>
</evidence>
<evidence type="ECO:0000313" key="2">
    <source>
        <dbReference type="EMBL" id="MPM76088.1"/>
    </source>
</evidence>
<dbReference type="AlphaFoldDB" id="A0A645CGT3"/>
<feature type="compositionally biased region" description="Polar residues" evidence="1">
    <location>
        <begin position="18"/>
        <end position="29"/>
    </location>
</feature>
<gene>
    <name evidence="2" type="ORF">SDC9_123083</name>
</gene>
<feature type="compositionally biased region" description="Basic and acidic residues" evidence="1">
    <location>
        <begin position="87"/>
        <end position="98"/>
    </location>
</feature>
<proteinExistence type="predicted"/>
<dbReference type="EMBL" id="VSSQ01027059">
    <property type="protein sequence ID" value="MPM76088.1"/>
    <property type="molecule type" value="Genomic_DNA"/>
</dbReference>
<organism evidence="2">
    <name type="scientific">bioreactor metagenome</name>
    <dbReference type="NCBI Taxonomy" id="1076179"/>
    <lineage>
        <taxon>unclassified sequences</taxon>
        <taxon>metagenomes</taxon>
        <taxon>ecological metagenomes</taxon>
    </lineage>
</organism>
<protein>
    <submittedName>
        <fullName evidence="2">Uncharacterized protein</fullName>
    </submittedName>
</protein>
<feature type="region of interest" description="Disordered" evidence="1">
    <location>
        <begin position="16"/>
        <end position="61"/>
    </location>
</feature>
<comment type="caution">
    <text evidence="2">The sequence shown here is derived from an EMBL/GenBank/DDBJ whole genome shotgun (WGS) entry which is preliminary data.</text>
</comment>